<protein>
    <recommendedName>
        <fullName evidence="14">Cyclin-like protein</fullName>
    </recommendedName>
</protein>
<comment type="subcellular location">
    <subcellularLocation>
        <location evidence="1">Nucleus</location>
    </subcellularLocation>
</comment>
<dbReference type="PANTHER" id="PTHR11618">
    <property type="entry name" value="TRANSCRIPTION INITIATION FACTOR IIB-RELATED"/>
    <property type="match status" value="1"/>
</dbReference>
<evidence type="ECO:0000256" key="7">
    <source>
        <dbReference type="ARBA" id="ARBA00023163"/>
    </source>
</evidence>
<evidence type="ECO:0000256" key="5">
    <source>
        <dbReference type="ARBA" id="ARBA00022833"/>
    </source>
</evidence>
<dbReference type="GO" id="GO:0000995">
    <property type="term" value="F:RNA polymerase III general transcription initiation factor activity"/>
    <property type="evidence" value="ECO:0007669"/>
    <property type="project" value="TreeGrafter"/>
</dbReference>
<evidence type="ECO:0000256" key="3">
    <source>
        <dbReference type="ARBA" id="ARBA00022723"/>
    </source>
</evidence>
<dbReference type="GeneID" id="63805147"/>
<dbReference type="EMBL" id="MCFD01000014">
    <property type="protein sequence ID" value="ORX66933.1"/>
    <property type="molecule type" value="Genomic_DNA"/>
</dbReference>
<dbReference type="SUPFAM" id="SSF47954">
    <property type="entry name" value="Cyclin-like"/>
    <property type="match status" value="1"/>
</dbReference>
<dbReference type="GO" id="GO:0005634">
    <property type="term" value="C:nucleus"/>
    <property type="evidence" value="ECO:0007669"/>
    <property type="project" value="UniProtKB-SubCell"/>
</dbReference>
<keyword evidence="8" id="KW-0539">Nucleus</keyword>
<reference evidence="12 13" key="1">
    <citation type="submission" date="2016-07" db="EMBL/GenBank/DDBJ databases">
        <title>Pervasive Adenine N6-methylation of Active Genes in Fungi.</title>
        <authorList>
            <consortium name="DOE Joint Genome Institute"/>
            <person name="Mondo S.J."/>
            <person name="Dannebaum R.O."/>
            <person name="Kuo R.C."/>
            <person name="Labutti K."/>
            <person name="Haridas S."/>
            <person name="Kuo A."/>
            <person name="Salamov A."/>
            <person name="Ahrendt S.R."/>
            <person name="Lipzen A."/>
            <person name="Sullivan W."/>
            <person name="Andreopoulos W.B."/>
            <person name="Clum A."/>
            <person name="Lindquist E."/>
            <person name="Daum C."/>
            <person name="Ramamoorthy G.K."/>
            <person name="Gryganskyi A."/>
            <person name="Culley D."/>
            <person name="Magnuson J.K."/>
            <person name="James T.Y."/>
            <person name="O'Malley M.A."/>
            <person name="Stajich J.E."/>
            <person name="Spatafora J.W."/>
            <person name="Visel A."/>
            <person name="Grigoriev I.V."/>
        </authorList>
    </citation>
    <scope>NUCLEOTIDE SEQUENCE [LARGE SCALE GENOMIC DNA]</scope>
    <source>
        <strain evidence="12 13">ATCC 12442</strain>
    </source>
</reference>
<organism evidence="12 13">
    <name type="scientific">Linderina pennispora</name>
    <dbReference type="NCBI Taxonomy" id="61395"/>
    <lineage>
        <taxon>Eukaryota</taxon>
        <taxon>Fungi</taxon>
        <taxon>Fungi incertae sedis</taxon>
        <taxon>Zoopagomycota</taxon>
        <taxon>Kickxellomycotina</taxon>
        <taxon>Kickxellomycetes</taxon>
        <taxon>Kickxellales</taxon>
        <taxon>Kickxellaceae</taxon>
        <taxon>Linderina</taxon>
    </lineage>
</organism>
<keyword evidence="13" id="KW-1185">Reference proteome</keyword>
<feature type="region of interest" description="Disordered" evidence="9">
    <location>
        <begin position="409"/>
        <end position="442"/>
    </location>
</feature>
<evidence type="ECO:0000256" key="6">
    <source>
        <dbReference type="ARBA" id="ARBA00023015"/>
    </source>
</evidence>
<evidence type="ECO:0008006" key="14">
    <source>
        <dbReference type="Google" id="ProtNLM"/>
    </source>
</evidence>
<dbReference type="InterPro" id="IPR000812">
    <property type="entry name" value="TFIIB"/>
</dbReference>
<dbReference type="GO" id="GO:0097550">
    <property type="term" value="C:transcription preinitiation complex"/>
    <property type="evidence" value="ECO:0007669"/>
    <property type="project" value="TreeGrafter"/>
</dbReference>
<evidence type="ECO:0000256" key="2">
    <source>
        <dbReference type="ARBA" id="ARBA00010857"/>
    </source>
</evidence>
<dbReference type="GO" id="GO:0017025">
    <property type="term" value="F:TBP-class protein binding"/>
    <property type="evidence" value="ECO:0007669"/>
    <property type="project" value="InterPro"/>
</dbReference>
<keyword evidence="3" id="KW-0479">Metal-binding</keyword>
<dbReference type="InterPro" id="IPR011665">
    <property type="entry name" value="BRF1_TBP-bd_dom"/>
</dbReference>
<dbReference type="InterPro" id="IPR013150">
    <property type="entry name" value="TFIIB_cyclin"/>
</dbReference>
<dbReference type="Gene3D" id="1.10.472.10">
    <property type="entry name" value="Cyclin-like"/>
    <property type="match status" value="2"/>
</dbReference>
<dbReference type="GO" id="GO:0008270">
    <property type="term" value="F:zinc ion binding"/>
    <property type="evidence" value="ECO:0007669"/>
    <property type="project" value="UniProtKB-KW"/>
</dbReference>
<feature type="domain" description="Transcription factor TFIIB cyclin-like" evidence="10">
    <location>
        <begin position="37"/>
        <end position="127"/>
    </location>
</feature>
<evidence type="ECO:0000313" key="13">
    <source>
        <dbReference type="Proteomes" id="UP000193922"/>
    </source>
</evidence>
<feature type="region of interest" description="Disordered" evidence="9">
    <location>
        <begin position="265"/>
        <end position="292"/>
    </location>
</feature>
<feature type="compositionally biased region" description="Basic and acidic residues" evidence="9">
    <location>
        <begin position="265"/>
        <end position="280"/>
    </location>
</feature>
<dbReference type="CDD" id="cd20554">
    <property type="entry name" value="CYCLIN_TFIIIB90_rpt2"/>
    <property type="match status" value="1"/>
</dbReference>
<name>A0A1Y1W0A4_9FUNG</name>
<evidence type="ECO:0000259" key="11">
    <source>
        <dbReference type="Pfam" id="PF07741"/>
    </source>
</evidence>
<comment type="similarity">
    <text evidence="2">Belongs to the TFIIB family.</text>
</comment>
<proteinExistence type="inferred from homology"/>
<feature type="compositionally biased region" description="Basic residues" evidence="9">
    <location>
        <begin position="281"/>
        <end position="290"/>
    </location>
</feature>
<comment type="caution">
    <text evidence="12">The sequence shown here is derived from an EMBL/GenBank/DDBJ whole genome shotgun (WGS) entry which is preliminary data.</text>
</comment>
<keyword evidence="7" id="KW-0804">Transcription</keyword>
<evidence type="ECO:0000256" key="9">
    <source>
        <dbReference type="SAM" id="MobiDB-lite"/>
    </source>
</evidence>
<accession>A0A1Y1W0A4</accession>
<dbReference type="PANTHER" id="PTHR11618:SF4">
    <property type="entry name" value="TRANSCRIPTION FACTOR IIIB 90 KDA SUBUNIT"/>
    <property type="match status" value="1"/>
</dbReference>
<keyword evidence="5" id="KW-0862">Zinc</keyword>
<dbReference type="Pfam" id="PF00382">
    <property type="entry name" value="TFIIB"/>
    <property type="match status" value="1"/>
</dbReference>
<gene>
    <name evidence="12" type="ORF">DL89DRAFT_269955</name>
</gene>
<dbReference type="Gene3D" id="1.20.5.650">
    <property type="entry name" value="Single helix bin"/>
    <property type="match status" value="1"/>
</dbReference>
<evidence type="ECO:0000256" key="4">
    <source>
        <dbReference type="ARBA" id="ARBA00022771"/>
    </source>
</evidence>
<dbReference type="FunFam" id="1.10.472.10:FF:000002">
    <property type="entry name" value="Transcription factor IIIB 90 kDa subunit"/>
    <property type="match status" value="1"/>
</dbReference>
<dbReference type="STRING" id="61395.A0A1Y1W0A4"/>
<feature type="compositionally biased region" description="Acidic residues" evidence="9">
    <location>
        <begin position="414"/>
        <end position="442"/>
    </location>
</feature>
<dbReference type="GO" id="GO:0001006">
    <property type="term" value="F:RNA polymerase III type 3 promoter sequence-specific DNA binding"/>
    <property type="evidence" value="ECO:0007669"/>
    <property type="project" value="TreeGrafter"/>
</dbReference>
<evidence type="ECO:0000256" key="1">
    <source>
        <dbReference type="ARBA" id="ARBA00004123"/>
    </source>
</evidence>
<dbReference type="Proteomes" id="UP000193922">
    <property type="component" value="Unassembled WGS sequence"/>
</dbReference>
<sequence>MEKTSQMLIDFSDILQASVFKLGAIFAKLVQALNLQVPLVDPSLYISRFAAMLEFGDKTQAVCMDAIRLVQRMDRDWIRTGRRPAGICGACLLVAARMHNFRRTQLEIIRVVKVADATLRRRLAEFRSTPSGDLTVADFRSLWLEQSADPPAFTRSRIKARQHQEQQRSAEGEEAAGILHQLRRGSNAGSEQVQDMDELPDDYDIVVNEAISNELDMYLNDSNLQFINASTWTDIDDDEVRNIILNDAEVQMKTEIWDAENKQFVEDRERKRKAREAEKGSKRRRKSVRKRVAEPGATALESTQNLLNMRRLSKKINYDVLKNLLEPDGPKPTVEPTHLSMIPSGAPSRMISVAATPIAGSGYATPTMELEYNSDSLNGLPDALAKVNGDHMDTIVIEQGKEDLAVATGTTAADIEDDDDDDEEDFEDDAGAAVFNDDDGEY</sequence>
<dbReference type="OrthoDB" id="511529at2759"/>
<dbReference type="InterPro" id="IPR036915">
    <property type="entry name" value="Cyclin-like_sf"/>
</dbReference>
<keyword evidence="4" id="KW-0863">Zinc-finger</keyword>
<evidence type="ECO:0000259" key="10">
    <source>
        <dbReference type="Pfam" id="PF00382"/>
    </source>
</evidence>
<evidence type="ECO:0000313" key="12">
    <source>
        <dbReference type="EMBL" id="ORX66933.1"/>
    </source>
</evidence>
<dbReference type="GO" id="GO:0070897">
    <property type="term" value="P:transcription preinitiation complex assembly"/>
    <property type="evidence" value="ECO:0007669"/>
    <property type="project" value="InterPro"/>
</dbReference>
<feature type="domain" description="Brf1 TBP-binding" evidence="11">
    <location>
        <begin position="234"/>
        <end position="325"/>
    </location>
</feature>
<dbReference type="RefSeq" id="XP_040740892.1">
    <property type="nucleotide sequence ID" value="XM_040888499.1"/>
</dbReference>
<dbReference type="GO" id="GO:0000126">
    <property type="term" value="C:transcription factor TFIIIB complex"/>
    <property type="evidence" value="ECO:0007669"/>
    <property type="project" value="TreeGrafter"/>
</dbReference>
<evidence type="ECO:0000256" key="8">
    <source>
        <dbReference type="ARBA" id="ARBA00023242"/>
    </source>
</evidence>
<dbReference type="Pfam" id="PF07741">
    <property type="entry name" value="BRF1"/>
    <property type="match status" value="1"/>
</dbReference>
<keyword evidence="6" id="KW-0805">Transcription regulation</keyword>
<dbReference type="AlphaFoldDB" id="A0A1Y1W0A4"/>